<evidence type="ECO:0000313" key="2">
    <source>
        <dbReference type="EMBL" id="MDR7341558.1"/>
    </source>
</evidence>
<dbReference type="InterPro" id="IPR034660">
    <property type="entry name" value="DinB/YfiT-like"/>
</dbReference>
<dbReference type="Gene3D" id="1.20.120.450">
    <property type="entry name" value="dinb family like domain"/>
    <property type="match status" value="1"/>
</dbReference>
<gene>
    <name evidence="2" type="ORF">J2S69_005277</name>
    <name evidence="1" type="ORF">O2L01_18365</name>
</gene>
<sequence>MTDLKTHLHRYLQSGRDAVLWKLEGLGEYDVRRPLTPTGTNLLGLVKHLASTEIGYFGDTFARTFPENLPWLDLADEDPQADLWATPDESRDYITDLYRRVWDFSDTTIRELDLDSRGNVPWWPTERSEVTLGQIITHMIAETHRHAGHADITREGIDGAAGMRQGNDNLWVEEQSRTEYFDLVERNARKAAGL</sequence>
<organism evidence="1 3">
    <name type="scientific">Glycomyces lechevalierae</name>
    <dbReference type="NCBI Taxonomy" id="256034"/>
    <lineage>
        <taxon>Bacteria</taxon>
        <taxon>Bacillati</taxon>
        <taxon>Actinomycetota</taxon>
        <taxon>Actinomycetes</taxon>
        <taxon>Glycomycetales</taxon>
        <taxon>Glycomycetaceae</taxon>
        <taxon>Glycomyces</taxon>
    </lineage>
</organism>
<comment type="caution">
    <text evidence="1">The sequence shown here is derived from an EMBL/GenBank/DDBJ whole genome shotgun (WGS) entry which is preliminary data.</text>
</comment>
<dbReference type="Proteomes" id="UP001183604">
    <property type="component" value="Unassembled WGS sequence"/>
</dbReference>
<keyword evidence="4" id="KW-1185">Reference proteome</keyword>
<protein>
    <submittedName>
        <fullName evidence="1">DinB family protein</fullName>
    </submittedName>
</protein>
<dbReference type="SUPFAM" id="SSF109854">
    <property type="entry name" value="DinB/YfiT-like putative metalloenzymes"/>
    <property type="match status" value="1"/>
</dbReference>
<evidence type="ECO:0000313" key="3">
    <source>
        <dbReference type="Proteomes" id="UP001145799"/>
    </source>
</evidence>
<accession>A0A9X3T9W4</accession>
<reference evidence="1" key="1">
    <citation type="submission" date="2022-12" db="EMBL/GenBank/DDBJ databases">
        <title>Gycomyces niveus sp.nov., a novel actinomycete isolated from soil in Shouguang.</title>
        <authorList>
            <person name="Yang X."/>
        </authorList>
    </citation>
    <scope>NUCLEOTIDE SEQUENCE</scope>
    <source>
        <strain evidence="1">DSM 44724</strain>
    </source>
</reference>
<dbReference type="InterPro" id="IPR007061">
    <property type="entry name" value="MST-like"/>
</dbReference>
<dbReference type="EMBL" id="JAPZVQ010000012">
    <property type="protein sequence ID" value="MDA1386968.1"/>
    <property type="molecule type" value="Genomic_DNA"/>
</dbReference>
<dbReference type="Pfam" id="PF04978">
    <property type="entry name" value="MST"/>
    <property type="match status" value="1"/>
</dbReference>
<name>A0A9X3T9W4_9ACTN</name>
<dbReference type="EMBL" id="JAVDYD010000001">
    <property type="protein sequence ID" value="MDR7341558.1"/>
    <property type="molecule type" value="Genomic_DNA"/>
</dbReference>
<evidence type="ECO:0000313" key="4">
    <source>
        <dbReference type="Proteomes" id="UP001183604"/>
    </source>
</evidence>
<dbReference type="AlphaFoldDB" id="A0A9X3T9W4"/>
<proteinExistence type="predicted"/>
<dbReference type="Proteomes" id="UP001145799">
    <property type="component" value="Unassembled WGS sequence"/>
</dbReference>
<evidence type="ECO:0000313" key="1">
    <source>
        <dbReference type="EMBL" id="MDA1386968.1"/>
    </source>
</evidence>
<dbReference type="RefSeq" id="WP_270123455.1">
    <property type="nucleotide sequence ID" value="NZ_BAAAOM010000001.1"/>
</dbReference>
<reference evidence="2 4" key="2">
    <citation type="submission" date="2023-07" db="EMBL/GenBank/DDBJ databases">
        <title>Sequencing the genomes of 1000 actinobacteria strains.</title>
        <authorList>
            <person name="Klenk H.-P."/>
        </authorList>
    </citation>
    <scope>NUCLEOTIDE SEQUENCE [LARGE SCALE GENOMIC DNA]</scope>
    <source>
        <strain evidence="2 4">DSM 44724</strain>
    </source>
</reference>